<dbReference type="InterPro" id="IPR002178">
    <property type="entry name" value="PTS_EIIA_type-2_dom"/>
</dbReference>
<evidence type="ECO:0000256" key="1">
    <source>
        <dbReference type="ARBA" id="ARBA00022679"/>
    </source>
</evidence>
<dbReference type="Pfam" id="PF00359">
    <property type="entry name" value="PTS_EIIA_2"/>
    <property type="match status" value="1"/>
</dbReference>
<feature type="domain" description="PRD" evidence="5">
    <location>
        <begin position="299"/>
        <end position="406"/>
    </location>
</feature>
<dbReference type="GO" id="GO:0006355">
    <property type="term" value="P:regulation of DNA-templated transcription"/>
    <property type="evidence" value="ECO:0007669"/>
    <property type="project" value="InterPro"/>
</dbReference>
<dbReference type="Gene3D" id="1.10.10.10">
    <property type="entry name" value="Winged helix-like DNA-binding domain superfamily/Winged helix DNA-binding domain"/>
    <property type="match status" value="1"/>
</dbReference>
<evidence type="ECO:0000313" key="7">
    <source>
        <dbReference type="Proteomes" id="UP000267017"/>
    </source>
</evidence>
<dbReference type="PROSITE" id="PS51372">
    <property type="entry name" value="PRD_2"/>
    <property type="match status" value="2"/>
</dbReference>
<feature type="domain" description="PRD" evidence="5">
    <location>
        <begin position="189"/>
        <end position="294"/>
    </location>
</feature>
<name>A0A3P3TUM8_9BACL</name>
<accession>A0A3P3TUM8</accession>
<comment type="caution">
    <text evidence="6">The sequence shown here is derived from an EMBL/GenBank/DDBJ whole genome shotgun (WGS) entry which is preliminary data.</text>
</comment>
<feature type="domain" description="PTS EIIA type-2" evidence="3">
    <location>
        <begin position="552"/>
        <end position="695"/>
    </location>
</feature>
<evidence type="ECO:0000313" key="6">
    <source>
        <dbReference type="EMBL" id="RRJ61845.1"/>
    </source>
</evidence>
<keyword evidence="7" id="KW-1185">Reference proteome</keyword>
<dbReference type="Gene3D" id="1.10.1790.10">
    <property type="entry name" value="PRD domain"/>
    <property type="match status" value="2"/>
</dbReference>
<feature type="domain" description="PTS EIIB type-2" evidence="4">
    <location>
        <begin position="411"/>
        <end position="499"/>
    </location>
</feature>
<dbReference type="CDD" id="cd05568">
    <property type="entry name" value="PTS_IIB_bgl_like"/>
    <property type="match status" value="1"/>
</dbReference>
<keyword evidence="2" id="KW-0677">Repeat</keyword>
<dbReference type="Gene3D" id="3.40.930.10">
    <property type="entry name" value="Mannitol-specific EII, Chain A"/>
    <property type="match status" value="1"/>
</dbReference>
<dbReference type="EMBL" id="RRCN01000001">
    <property type="protein sequence ID" value="RRJ61845.1"/>
    <property type="molecule type" value="Genomic_DNA"/>
</dbReference>
<dbReference type="InterPro" id="IPR013011">
    <property type="entry name" value="PTS_EIIB_2"/>
</dbReference>
<dbReference type="AlphaFoldDB" id="A0A3P3TUM8"/>
<organism evidence="6 7">
    <name type="scientific">Paenibacillus oralis</name>
    <dbReference type="NCBI Taxonomy" id="2490856"/>
    <lineage>
        <taxon>Bacteria</taxon>
        <taxon>Bacillati</taxon>
        <taxon>Bacillota</taxon>
        <taxon>Bacilli</taxon>
        <taxon>Bacillales</taxon>
        <taxon>Paenibacillaceae</taxon>
        <taxon>Paenibacillus</taxon>
    </lineage>
</organism>
<dbReference type="Pfam" id="PF08279">
    <property type="entry name" value="HTH_11"/>
    <property type="match status" value="1"/>
</dbReference>
<reference evidence="6 7" key="1">
    <citation type="submission" date="2018-11" db="EMBL/GenBank/DDBJ databases">
        <title>Genome sequencing of Paenibacillus sp. KCOM 3021 (= ChDC PVNT-B20).</title>
        <authorList>
            <person name="Kook J.-K."/>
            <person name="Park S.-N."/>
            <person name="Lim Y.K."/>
        </authorList>
    </citation>
    <scope>NUCLEOTIDE SEQUENCE [LARGE SCALE GENOMIC DNA]</scope>
    <source>
        <strain evidence="6 7">KCOM 3021</strain>
    </source>
</reference>
<evidence type="ECO:0000256" key="2">
    <source>
        <dbReference type="ARBA" id="ARBA00022737"/>
    </source>
</evidence>
<dbReference type="PANTHER" id="PTHR30185:SF9">
    <property type="entry name" value="MANNITOL-SPECIFIC PHOSPHOTRANSFERASE ENZYME IIA COMPONENT"/>
    <property type="match status" value="1"/>
</dbReference>
<dbReference type="CDD" id="cd00211">
    <property type="entry name" value="PTS_IIA_fru"/>
    <property type="match status" value="1"/>
</dbReference>
<dbReference type="PROSITE" id="PS51094">
    <property type="entry name" value="PTS_EIIA_TYPE_2"/>
    <property type="match status" value="1"/>
</dbReference>
<proteinExistence type="predicted"/>
<evidence type="ECO:0000259" key="3">
    <source>
        <dbReference type="PROSITE" id="PS51094"/>
    </source>
</evidence>
<dbReference type="Pfam" id="PF00874">
    <property type="entry name" value="PRD"/>
    <property type="match status" value="2"/>
</dbReference>
<dbReference type="SUPFAM" id="SSF52794">
    <property type="entry name" value="PTS system IIB component-like"/>
    <property type="match status" value="1"/>
</dbReference>
<protein>
    <submittedName>
        <fullName evidence="6">PRD domain-containing protein</fullName>
    </submittedName>
</protein>
<dbReference type="RefSeq" id="WP_128629769.1">
    <property type="nucleotide sequence ID" value="NZ_RRCN01000001.1"/>
</dbReference>
<dbReference type="SUPFAM" id="SSF63520">
    <property type="entry name" value="PTS-regulatory domain, PRD"/>
    <property type="match status" value="2"/>
</dbReference>
<sequence>MLALLQKTKAYVPVQELMDKFHVSKRTVYYDMDKINDWLRESGLAPVEYVRGTGFLLPDASRTQLPAKAQTVQPQQYYLSRSERKALLCLQLIYRSGPMFLYDMEELLKVSRGTAHAELKRLKDELAGYGLTLQFDRKQGYFIQGNEKDLRAALSHFLFELLPFGDWNNFSATIDGLIHADLFKRHFPAFREEQMASVYDTIVSGEQLIGMELTDETILHLTIRLWLSATRLTQGNAVKMDKEEKAALQETLQYKAAAQIAEKLGELFRIDIPKDEICYITVYLLAAKVNRVEVESDTLEAKRLRQATEEMIGLFEKNGCVYFQDREALQKQLFLHVKAVFYRTKYGLSIENPLTGTMMKEYREVYELTKRSIQPLEKVFEIPLNQHEIAYLSMHFGGWLRREQVEPIPRKRAAVVCVNGVSASRMLKNQLEQLFPSIDLAAVLSLREYEKFKGKVDFLFSTVPLPGSTVPVFILNAIMSDAEKAHLLGQVAPYLENRAGQQPGLSAQAIVELVGKHAKITDKEALLEDIQRYLTAAKGPPAPKEFKPALGELLTPSRITIREEVSHWRLAIRVAAKPLLQDGSISDRYVQAMIDKVNQYGPYIVAAPGVAIAHARPEDGAARASMALLTIRKGVAFSSQARHLVNLLVVVVGTDGESHLKALSQLVNLLVDEQNRQVLGNTDKKAEITRMILQYSAT</sequence>
<evidence type="ECO:0000259" key="5">
    <source>
        <dbReference type="PROSITE" id="PS51372"/>
    </source>
</evidence>
<dbReference type="InterPro" id="IPR036388">
    <property type="entry name" value="WH-like_DNA-bd_sf"/>
</dbReference>
<dbReference type="PROSITE" id="PS51099">
    <property type="entry name" value="PTS_EIIB_TYPE_2"/>
    <property type="match status" value="1"/>
</dbReference>
<evidence type="ECO:0000259" key="4">
    <source>
        <dbReference type="PROSITE" id="PS51099"/>
    </source>
</evidence>
<dbReference type="InterPro" id="IPR036095">
    <property type="entry name" value="PTS_EIIB-like_sf"/>
</dbReference>
<dbReference type="InterPro" id="IPR013196">
    <property type="entry name" value="HTH_11"/>
</dbReference>
<dbReference type="InterPro" id="IPR011608">
    <property type="entry name" value="PRD"/>
</dbReference>
<dbReference type="SUPFAM" id="SSF55804">
    <property type="entry name" value="Phoshotransferase/anion transport protein"/>
    <property type="match status" value="1"/>
</dbReference>
<dbReference type="InterPro" id="IPR016152">
    <property type="entry name" value="PTrfase/Anion_transptr"/>
</dbReference>
<dbReference type="GO" id="GO:0008982">
    <property type="term" value="F:protein-N(PI)-phosphohistidine-sugar phosphotransferase activity"/>
    <property type="evidence" value="ECO:0007669"/>
    <property type="project" value="InterPro"/>
</dbReference>
<dbReference type="InterPro" id="IPR050661">
    <property type="entry name" value="BglG_antiterminators"/>
</dbReference>
<dbReference type="GO" id="GO:0009401">
    <property type="term" value="P:phosphoenolpyruvate-dependent sugar phosphotransferase system"/>
    <property type="evidence" value="ECO:0007669"/>
    <property type="project" value="InterPro"/>
</dbReference>
<dbReference type="Gene3D" id="3.40.50.2300">
    <property type="match status" value="1"/>
</dbReference>
<gene>
    <name evidence="6" type="ORF">EHV15_01780</name>
</gene>
<dbReference type="Proteomes" id="UP000267017">
    <property type="component" value="Unassembled WGS sequence"/>
</dbReference>
<keyword evidence="1" id="KW-0808">Transferase</keyword>
<dbReference type="OrthoDB" id="9776005at2"/>
<dbReference type="PANTHER" id="PTHR30185">
    <property type="entry name" value="CRYPTIC BETA-GLUCOSIDE BGL OPERON ANTITERMINATOR"/>
    <property type="match status" value="1"/>
</dbReference>
<dbReference type="InterPro" id="IPR036634">
    <property type="entry name" value="PRD_sf"/>
</dbReference>